<dbReference type="CDD" id="cd04704">
    <property type="entry name" value="PLA2_bee_venom_like"/>
    <property type="match status" value="2"/>
</dbReference>
<dbReference type="OMA" id="ITNCADD"/>
<feature type="signal peptide" evidence="13">
    <location>
        <begin position="1"/>
        <end position="21"/>
    </location>
</feature>
<gene>
    <name evidence="15" type="primary">AUGUSTUS-3.0.2_33148</name>
    <name evidence="15" type="ORF">TcasGA2_TC033148</name>
</gene>
<keyword evidence="7" id="KW-0378">Hydrolase</keyword>
<dbReference type="Gene3D" id="1.20.90.10">
    <property type="entry name" value="Phospholipase A2 domain"/>
    <property type="match status" value="2"/>
</dbReference>
<reference evidence="15 16" key="1">
    <citation type="journal article" date="2008" name="Nature">
        <title>The genome of the model beetle and pest Tribolium castaneum.</title>
        <authorList>
            <consortium name="Tribolium Genome Sequencing Consortium"/>
            <person name="Richards S."/>
            <person name="Gibbs R.A."/>
            <person name="Weinstock G.M."/>
            <person name="Brown S.J."/>
            <person name="Denell R."/>
            <person name="Beeman R.W."/>
            <person name="Gibbs R."/>
            <person name="Beeman R.W."/>
            <person name="Brown S.J."/>
            <person name="Bucher G."/>
            <person name="Friedrich M."/>
            <person name="Grimmelikhuijzen C.J."/>
            <person name="Klingler M."/>
            <person name="Lorenzen M."/>
            <person name="Richards S."/>
            <person name="Roth S."/>
            <person name="Schroder R."/>
            <person name="Tautz D."/>
            <person name="Zdobnov E.M."/>
            <person name="Muzny D."/>
            <person name="Gibbs R.A."/>
            <person name="Weinstock G.M."/>
            <person name="Attaway T."/>
            <person name="Bell S."/>
            <person name="Buhay C.J."/>
            <person name="Chandrabose M.N."/>
            <person name="Chavez D."/>
            <person name="Clerk-Blankenburg K.P."/>
            <person name="Cree A."/>
            <person name="Dao M."/>
            <person name="Davis C."/>
            <person name="Chacko J."/>
            <person name="Dinh H."/>
            <person name="Dugan-Rocha S."/>
            <person name="Fowler G."/>
            <person name="Garner T.T."/>
            <person name="Garnes J."/>
            <person name="Gnirke A."/>
            <person name="Hawes A."/>
            <person name="Hernandez J."/>
            <person name="Hines S."/>
            <person name="Holder M."/>
            <person name="Hume J."/>
            <person name="Jhangiani S.N."/>
            <person name="Joshi V."/>
            <person name="Khan Z.M."/>
            <person name="Jackson L."/>
            <person name="Kovar C."/>
            <person name="Kowis A."/>
            <person name="Lee S."/>
            <person name="Lewis L.R."/>
            <person name="Margolis J."/>
            <person name="Morgan M."/>
            <person name="Nazareth L.V."/>
            <person name="Nguyen N."/>
            <person name="Okwuonu G."/>
            <person name="Parker D."/>
            <person name="Richards S."/>
            <person name="Ruiz S.J."/>
            <person name="Santibanez J."/>
            <person name="Savard J."/>
            <person name="Scherer S.E."/>
            <person name="Schneider B."/>
            <person name="Sodergren E."/>
            <person name="Tautz D."/>
            <person name="Vattahil S."/>
            <person name="Villasana D."/>
            <person name="White C.S."/>
            <person name="Wright R."/>
            <person name="Park Y."/>
            <person name="Beeman R.W."/>
            <person name="Lord J."/>
            <person name="Oppert B."/>
            <person name="Lorenzen M."/>
            <person name="Brown S."/>
            <person name="Wang L."/>
            <person name="Savard J."/>
            <person name="Tautz D."/>
            <person name="Richards S."/>
            <person name="Weinstock G."/>
            <person name="Gibbs R.A."/>
            <person name="Liu Y."/>
            <person name="Worley K."/>
            <person name="Weinstock G."/>
            <person name="Elsik C.G."/>
            <person name="Reese J.T."/>
            <person name="Elhaik E."/>
            <person name="Landan G."/>
            <person name="Graur D."/>
            <person name="Arensburger P."/>
            <person name="Atkinson P."/>
            <person name="Beeman R.W."/>
            <person name="Beidler J."/>
            <person name="Brown S.J."/>
            <person name="Demuth J.P."/>
            <person name="Drury D.W."/>
            <person name="Du Y.Z."/>
            <person name="Fujiwara H."/>
            <person name="Lorenzen M."/>
            <person name="Maselli V."/>
            <person name="Osanai M."/>
            <person name="Park Y."/>
            <person name="Robertson H.M."/>
            <person name="Tu Z."/>
            <person name="Wang J.J."/>
            <person name="Wang S."/>
            <person name="Richards S."/>
            <person name="Song H."/>
            <person name="Zhang L."/>
            <person name="Sodergren E."/>
            <person name="Werner D."/>
            <person name="Stanke M."/>
            <person name="Morgenstern B."/>
            <person name="Solovyev V."/>
            <person name="Kosarev P."/>
            <person name="Brown G."/>
            <person name="Chen H.C."/>
            <person name="Ermolaeva O."/>
            <person name="Hlavina W."/>
            <person name="Kapustin Y."/>
            <person name="Kiryutin B."/>
            <person name="Kitts P."/>
            <person name="Maglott D."/>
            <person name="Pruitt K."/>
            <person name="Sapojnikov V."/>
            <person name="Souvorov A."/>
            <person name="Mackey A.J."/>
            <person name="Waterhouse R.M."/>
            <person name="Wyder S."/>
            <person name="Zdobnov E.M."/>
            <person name="Zdobnov E.M."/>
            <person name="Wyder S."/>
            <person name="Kriventseva E.V."/>
            <person name="Kadowaki T."/>
            <person name="Bork P."/>
            <person name="Aranda M."/>
            <person name="Bao R."/>
            <person name="Beermann A."/>
            <person name="Berns N."/>
            <person name="Bolognesi R."/>
            <person name="Bonneton F."/>
            <person name="Bopp D."/>
            <person name="Brown S.J."/>
            <person name="Bucher G."/>
            <person name="Butts T."/>
            <person name="Chaumot A."/>
            <person name="Denell R.E."/>
            <person name="Ferrier D.E."/>
            <person name="Friedrich M."/>
            <person name="Gordon C.M."/>
            <person name="Jindra M."/>
            <person name="Klingler M."/>
            <person name="Lan Q."/>
            <person name="Lattorff H.M."/>
            <person name="Laudet V."/>
            <person name="von Levetsow C."/>
            <person name="Liu Z."/>
            <person name="Lutz R."/>
            <person name="Lynch J.A."/>
            <person name="da Fonseca R.N."/>
            <person name="Posnien N."/>
            <person name="Reuter R."/>
            <person name="Roth S."/>
            <person name="Savard J."/>
            <person name="Schinko J.B."/>
            <person name="Schmitt C."/>
            <person name="Schoppmeier M."/>
            <person name="Schroder R."/>
            <person name="Shippy T.D."/>
            <person name="Simonnet F."/>
            <person name="Marques-Souza H."/>
            <person name="Tautz D."/>
            <person name="Tomoyasu Y."/>
            <person name="Trauner J."/>
            <person name="Van der Zee M."/>
            <person name="Vervoort M."/>
            <person name="Wittkopp N."/>
            <person name="Wimmer E.A."/>
            <person name="Yang X."/>
            <person name="Jones A.K."/>
            <person name="Sattelle D.B."/>
            <person name="Ebert P.R."/>
            <person name="Nelson D."/>
            <person name="Scott J.G."/>
            <person name="Beeman R.W."/>
            <person name="Muthukrishnan S."/>
            <person name="Kramer K.J."/>
            <person name="Arakane Y."/>
            <person name="Beeman R.W."/>
            <person name="Zhu Q."/>
            <person name="Hogenkamp D."/>
            <person name="Dixit R."/>
            <person name="Oppert B."/>
            <person name="Jiang H."/>
            <person name="Zou Z."/>
            <person name="Marshall J."/>
            <person name="Elpidina E."/>
            <person name="Vinokurov K."/>
            <person name="Oppert C."/>
            <person name="Zou Z."/>
            <person name="Evans J."/>
            <person name="Lu Z."/>
            <person name="Zhao P."/>
            <person name="Sumathipala N."/>
            <person name="Altincicek B."/>
            <person name="Vilcinskas A."/>
            <person name="Williams M."/>
            <person name="Hultmark D."/>
            <person name="Hetru C."/>
            <person name="Jiang H."/>
            <person name="Grimmelikhuijzen C.J."/>
            <person name="Hauser F."/>
            <person name="Cazzamali G."/>
            <person name="Williamson M."/>
            <person name="Park Y."/>
            <person name="Li B."/>
            <person name="Tanaka Y."/>
            <person name="Predel R."/>
            <person name="Neupert S."/>
            <person name="Schachtner J."/>
            <person name="Verleyen P."/>
            <person name="Raible F."/>
            <person name="Bork P."/>
            <person name="Friedrich M."/>
            <person name="Walden K.K."/>
            <person name="Robertson H.M."/>
            <person name="Angeli S."/>
            <person name="Foret S."/>
            <person name="Bucher G."/>
            <person name="Schuetz S."/>
            <person name="Maleszka R."/>
            <person name="Wimmer E.A."/>
            <person name="Beeman R.W."/>
            <person name="Lorenzen M."/>
            <person name="Tomoyasu Y."/>
            <person name="Miller S.C."/>
            <person name="Grossmann D."/>
            <person name="Bucher G."/>
        </authorList>
    </citation>
    <scope>NUCLEOTIDE SEQUENCE [LARGE SCALE GENOMIC DNA]</scope>
    <source>
        <strain evidence="15 16">Georgia GA2</strain>
    </source>
</reference>
<dbReference type="AlphaFoldDB" id="A0A139WH39"/>
<evidence type="ECO:0000256" key="2">
    <source>
        <dbReference type="ARBA" id="ARBA00004613"/>
    </source>
</evidence>
<dbReference type="InterPro" id="IPR033113">
    <property type="entry name" value="PLA2_histidine"/>
</dbReference>
<keyword evidence="9" id="KW-0442">Lipid degradation</keyword>
<dbReference type="PROSITE" id="PS00118">
    <property type="entry name" value="PA2_HIS"/>
    <property type="match status" value="2"/>
</dbReference>
<evidence type="ECO:0000256" key="1">
    <source>
        <dbReference type="ARBA" id="ARBA00001913"/>
    </source>
</evidence>
<evidence type="ECO:0000256" key="10">
    <source>
        <dbReference type="ARBA" id="ARBA00023098"/>
    </source>
</evidence>
<dbReference type="EMBL" id="KQ971343">
    <property type="protein sequence ID" value="KYB27219.1"/>
    <property type="molecule type" value="Genomic_DNA"/>
</dbReference>
<name>A0A139WH39_TRICA</name>
<keyword evidence="13" id="KW-0732">Signal</keyword>
<keyword evidence="16" id="KW-1185">Reference proteome</keyword>
<dbReference type="Proteomes" id="UP000007266">
    <property type="component" value="Linkage group 5"/>
</dbReference>
<evidence type="ECO:0000256" key="3">
    <source>
        <dbReference type="ARBA" id="ARBA00013278"/>
    </source>
</evidence>
<feature type="domain" description="Phospholipase A2-like central" evidence="14">
    <location>
        <begin position="278"/>
        <end position="373"/>
    </location>
</feature>
<organism evidence="15 16">
    <name type="scientific">Tribolium castaneum</name>
    <name type="common">Red flour beetle</name>
    <dbReference type="NCBI Taxonomy" id="7070"/>
    <lineage>
        <taxon>Eukaryota</taxon>
        <taxon>Metazoa</taxon>
        <taxon>Ecdysozoa</taxon>
        <taxon>Arthropoda</taxon>
        <taxon>Hexapoda</taxon>
        <taxon>Insecta</taxon>
        <taxon>Pterygota</taxon>
        <taxon>Neoptera</taxon>
        <taxon>Endopterygota</taxon>
        <taxon>Coleoptera</taxon>
        <taxon>Polyphaga</taxon>
        <taxon>Cucujiformia</taxon>
        <taxon>Tenebrionidae</taxon>
        <taxon>Tenebrionidae incertae sedis</taxon>
        <taxon>Tribolium</taxon>
    </lineage>
</organism>
<dbReference type="PANTHER" id="PTHR12253">
    <property type="entry name" value="RH14732P"/>
    <property type="match status" value="1"/>
</dbReference>
<evidence type="ECO:0000259" key="14">
    <source>
        <dbReference type="Pfam" id="PF05826"/>
    </source>
</evidence>
<evidence type="ECO:0000256" key="13">
    <source>
        <dbReference type="SAM" id="SignalP"/>
    </source>
</evidence>
<evidence type="ECO:0000256" key="8">
    <source>
        <dbReference type="ARBA" id="ARBA00022837"/>
    </source>
</evidence>
<evidence type="ECO:0000256" key="4">
    <source>
        <dbReference type="ARBA" id="ARBA00021721"/>
    </source>
</evidence>
<dbReference type="eggNOG" id="ENOG502S1MS">
    <property type="taxonomic scope" value="Eukaryota"/>
</dbReference>
<dbReference type="InterPro" id="IPR016090">
    <property type="entry name" value="PLA2-like_dom"/>
</dbReference>
<keyword evidence="6" id="KW-0479">Metal-binding</keyword>
<comment type="subcellular location">
    <subcellularLocation>
        <location evidence="2">Secreted</location>
    </subcellularLocation>
</comment>
<evidence type="ECO:0000313" key="15">
    <source>
        <dbReference type="EMBL" id="KYB27219.1"/>
    </source>
</evidence>
<evidence type="ECO:0000256" key="9">
    <source>
        <dbReference type="ARBA" id="ARBA00022963"/>
    </source>
</evidence>
<dbReference type="GO" id="GO:0050482">
    <property type="term" value="P:arachidonate secretion"/>
    <property type="evidence" value="ECO:0007669"/>
    <property type="project" value="InterPro"/>
</dbReference>
<keyword evidence="5" id="KW-0964">Secreted</keyword>
<dbReference type="SUPFAM" id="SSF48619">
    <property type="entry name" value="Phospholipase A2, PLA2"/>
    <property type="match status" value="2"/>
</dbReference>
<accession>A0A139WH39</accession>
<evidence type="ECO:0000313" key="16">
    <source>
        <dbReference type="Proteomes" id="UP000007266"/>
    </source>
</evidence>
<keyword evidence="8" id="KW-0106">Calcium</keyword>
<feature type="domain" description="Phospholipase A2-like central" evidence="14">
    <location>
        <begin position="75"/>
        <end position="170"/>
    </location>
</feature>
<dbReference type="STRING" id="7070.A0A139WH39"/>
<protein>
    <recommendedName>
        <fullName evidence="4">Phospholipase A2</fullName>
        <ecNumber evidence="3">3.1.1.4</ecNumber>
    </recommendedName>
    <alternativeName>
        <fullName evidence="12">Phosphatidylcholine 2-acylhydrolase</fullName>
    </alternativeName>
</protein>
<dbReference type="Pfam" id="PF05826">
    <property type="entry name" value="Phospholip_A2_2"/>
    <property type="match status" value="2"/>
</dbReference>
<dbReference type="InterPro" id="IPR036444">
    <property type="entry name" value="PLipase_A2_dom_sf"/>
</dbReference>
<dbReference type="GO" id="GO:0046872">
    <property type="term" value="F:metal ion binding"/>
    <property type="evidence" value="ECO:0007669"/>
    <property type="project" value="UniProtKB-KW"/>
</dbReference>
<dbReference type="GO" id="GO:0016042">
    <property type="term" value="P:lipid catabolic process"/>
    <property type="evidence" value="ECO:0007669"/>
    <property type="project" value="UniProtKB-KW"/>
</dbReference>
<dbReference type="InParanoid" id="A0A139WH39"/>
<feature type="chain" id="PRO_5007299945" description="Phospholipase A2" evidence="13">
    <location>
        <begin position="22"/>
        <end position="419"/>
    </location>
</feature>
<proteinExistence type="predicted"/>
<dbReference type="GO" id="GO:0047498">
    <property type="term" value="F:calcium-dependent phospholipase A2 activity"/>
    <property type="evidence" value="ECO:0000318"/>
    <property type="project" value="GO_Central"/>
</dbReference>
<keyword evidence="11" id="KW-1015">Disulfide bond</keyword>
<dbReference type="EC" id="3.1.1.4" evidence="3"/>
<dbReference type="GO" id="GO:0005576">
    <property type="term" value="C:extracellular region"/>
    <property type="evidence" value="ECO:0007669"/>
    <property type="project" value="UniProtKB-SubCell"/>
</dbReference>
<comment type="cofactor">
    <cofactor evidence="1">
        <name>Ca(2+)</name>
        <dbReference type="ChEBI" id="CHEBI:29108"/>
    </cofactor>
</comment>
<evidence type="ECO:0000256" key="5">
    <source>
        <dbReference type="ARBA" id="ARBA00022525"/>
    </source>
</evidence>
<evidence type="ECO:0000256" key="12">
    <source>
        <dbReference type="ARBA" id="ARBA00029903"/>
    </source>
</evidence>
<evidence type="ECO:0000256" key="7">
    <source>
        <dbReference type="ARBA" id="ARBA00022801"/>
    </source>
</evidence>
<dbReference type="FunFam" id="1.20.90.10:FF:000002">
    <property type="entry name" value="Phospholipase A2 group III"/>
    <property type="match status" value="2"/>
</dbReference>
<keyword evidence="10" id="KW-0443">Lipid metabolism</keyword>
<evidence type="ECO:0000256" key="11">
    <source>
        <dbReference type="ARBA" id="ARBA00023157"/>
    </source>
</evidence>
<reference evidence="15 16" key="2">
    <citation type="journal article" date="2010" name="Nucleic Acids Res.">
        <title>BeetleBase in 2010: revisions to provide comprehensive genomic information for Tribolium castaneum.</title>
        <authorList>
            <person name="Kim H.S."/>
            <person name="Murphy T."/>
            <person name="Xia J."/>
            <person name="Caragea D."/>
            <person name="Park Y."/>
            <person name="Beeman R.W."/>
            <person name="Lorenzen M.D."/>
            <person name="Butcher S."/>
            <person name="Manak J.R."/>
            <person name="Brown S.J."/>
        </authorList>
    </citation>
    <scope>GENOME REANNOTATION</scope>
    <source>
        <strain evidence="15 16">Georgia GA2</strain>
    </source>
</reference>
<evidence type="ECO:0000256" key="6">
    <source>
        <dbReference type="ARBA" id="ARBA00022723"/>
    </source>
</evidence>
<sequence>MFCKTSIWLLIFSSYIIEINGDQNNYKNSVQWSSIGRDVIAGIRDELSKISSNLDRNKIFSGGTTEGFLSKIRLIFPGTLWCGDGNIADSSKELGKLKSTDSCCRAHDMCPDDIPAGQSKHGLVNNGLFTRSHCDCDQEFYNCLKNVNTVVSNGIGFTYFTVLGPQCFRQDYPIIGCLKKDIRGRCLEYKTNETQEKIYEWFDNPQYHQWVLLVKCFITLSSGVFLISTVALFAQNFLKGKSNPSSVFRLETSQEKISTIVRNSLNHRRLLSIREKFIVPGTKWCGVGDIATSYQDLGRFKEADTCCREHDSCLEYISMRDSFHGITNKNLFTVSHCDCDEKFRKCLKSDGNLFSEIVGYGYFTLVGPQCFREDYPIVRCKEHVYIQPTSKKRATKRCLDYELNESLPKEYQLFDNRPF</sequence>
<dbReference type="GO" id="GO:0006644">
    <property type="term" value="P:phospholipid metabolic process"/>
    <property type="evidence" value="ECO:0007669"/>
    <property type="project" value="InterPro"/>
</dbReference>